<keyword evidence="2" id="KW-0378">Hydrolase</keyword>
<evidence type="ECO:0000259" key="4">
    <source>
        <dbReference type="SMART" id="SM00479"/>
    </source>
</evidence>
<reference evidence="5" key="2">
    <citation type="journal article" date="2023" name="Curr. Microbiol.">
        <title>Granulicatella seriolae sp. nov., a Novel Facultative Anaerobe Isolated from Yellowtail Marine Fish.</title>
        <authorList>
            <person name="Lee M."/>
            <person name="Choi Y.J."/>
            <person name="Farooq A."/>
            <person name="Jeong J.B."/>
            <person name="Jung M.Y."/>
        </authorList>
    </citation>
    <scope>NUCLEOTIDE SEQUENCE</scope>
    <source>
        <strain evidence="5">S8</strain>
    </source>
</reference>
<feature type="domain" description="Exonuclease" evidence="4">
    <location>
        <begin position="50"/>
        <end position="220"/>
    </location>
</feature>
<keyword evidence="6" id="KW-1185">Reference proteome</keyword>
<evidence type="ECO:0000256" key="2">
    <source>
        <dbReference type="ARBA" id="ARBA00022801"/>
    </source>
</evidence>
<evidence type="ECO:0000256" key="1">
    <source>
        <dbReference type="ARBA" id="ARBA00022722"/>
    </source>
</evidence>
<dbReference type="InterPro" id="IPR011990">
    <property type="entry name" value="TPR-like_helical_dom_sf"/>
</dbReference>
<dbReference type="InterPro" id="IPR012337">
    <property type="entry name" value="RNaseH-like_sf"/>
</dbReference>
<proteinExistence type="predicted"/>
<dbReference type="Gene3D" id="1.10.10.10">
    <property type="entry name" value="Winged helix-like DNA-binding domain superfamily/Winged helix DNA-binding domain"/>
    <property type="match status" value="1"/>
</dbReference>
<dbReference type="SUPFAM" id="SSF53098">
    <property type="entry name" value="Ribonuclease H-like"/>
    <property type="match status" value="1"/>
</dbReference>
<dbReference type="RefSeq" id="WP_256945700.1">
    <property type="nucleotide sequence ID" value="NZ_JANHNZ010000009.1"/>
</dbReference>
<accession>A0ABT1WQT5</accession>
<reference evidence="5" key="1">
    <citation type="submission" date="2022-07" db="EMBL/GenBank/DDBJ databases">
        <authorList>
            <person name="Jung M.-Y."/>
            <person name="Lee M."/>
        </authorList>
    </citation>
    <scope>NUCLEOTIDE SEQUENCE</scope>
    <source>
        <strain evidence="5">S8</strain>
    </source>
</reference>
<evidence type="ECO:0000313" key="6">
    <source>
        <dbReference type="Proteomes" id="UP001059480"/>
    </source>
</evidence>
<dbReference type="NCBIfam" id="TIGR00573">
    <property type="entry name" value="dnaq"/>
    <property type="match status" value="1"/>
</dbReference>
<evidence type="ECO:0000256" key="3">
    <source>
        <dbReference type="ARBA" id="ARBA00022839"/>
    </source>
</evidence>
<dbReference type="InterPro" id="IPR036397">
    <property type="entry name" value="RNaseH_sf"/>
</dbReference>
<dbReference type="SMART" id="SM00497">
    <property type="entry name" value="IENR1"/>
    <property type="match status" value="1"/>
</dbReference>
<name>A0ABT1WQT5_9LACT</name>
<evidence type="ECO:0000313" key="5">
    <source>
        <dbReference type="EMBL" id="MCQ9210589.1"/>
    </source>
</evidence>
<dbReference type="SMART" id="SM00479">
    <property type="entry name" value="EXOIII"/>
    <property type="match status" value="1"/>
</dbReference>
<dbReference type="CDD" id="cd06127">
    <property type="entry name" value="DEDDh"/>
    <property type="match status" value="1"/>
</dbReference>
<protein>
    <submittedName>
        <fullName evidence="5">Exonuclease domain-containing protein</fullName>
    </submittedName>
</protein>
<reference evidence="5" key="3">
    <citation type="journal article" date="2023" name="Microbiol. Resour. Announc.">
        <title>Draft Genome Sequence of Granulicatella sp. Strain S8, Isolated from a Marine Fish, Seriola quinqueradiata.</title>
        <authorList>
            <person name="Lee M."/>
            <person name="Farooq A."/>
            <person name="Jeong J.B."/>
            <person name="Jung M.Y."/>
        </authorList>
    </citation>
    <scope>NUCLEOTIDE SEQUENCE</scope>
    <source>
        <strain evidence="5">S8</strain>
    </source>
</reference>
<dbReference type="Gene3D" id="3.30.420.10">
    <property type="entry name" value="Ribonuclease H-like superfamily/Ribonuclease H"/>
    <property type="match status" value="1"/>
</dbReference>
<dbReference type="InterPro" id="IPR013520">
    <property type="entry name" value="Ribonucl_H"/>
</dbReference>
<keyword evidence="1" id="KW-0540">Nuclease</keyword>
<dbReference type="PANTHER" id="PTHR30231">
    <property type="entry name" value="DNA POLYMERASE III SUBUNIT EPSILON"/>
    <property type="match status" value="1"/>
</dbReference>
<organism evidence="5 6">
    <name type="scientific">Granulicatella seriolae</name>
    <dbReference type="NCBI Taxonomy" id="2967226"/>
    <lineage>
        <taxon>Bacteria</taxon>
        <taxon>Bacillati</taxon>
        <taxon>Bacillota</taxon>
        <taxon>Bacilli</taxon>
        <taxon>Lactobacillales</taxon>
        <taxon>Carnobacteriaceae</taxon>
        <taxon>Granulicatella</taxon>
    </lineage>
</organism>
<dbReference type="SUPFAM" id="SSF64496">
    <property type="entry name" value="DNA-binding domain of intron-encoded endonucleases"/>
    <property type="match status" value="1"/>
</dbReference>
<keyword evidence="3 5" id="KW-0269">Exonuclease</keyword>
<dbReference type="EMBL" id="JANHNZ010000009">
    <property type="protein sequence ID" value="MCQ9210589.1"/>
    <property type="molecule type" value="Genomic_DNA"/>
</dbReference>
<dbReference type="PANTHER" id="PTHR30231:SF4">
    <property type="entry name" value="PROTEIN NEN2"/>
    <property type="match status" value="1"/>
</dbReference>
<dbReference type="GO" id="GO:0004527">
    <property type="term" value="F:exonuclease activity"/>
    <property type="evidence" value="ECO:0007669"/>
    <property type="project" value="UniProtKB-KW"/>
</dbReference>
<comment type="caution">
    <text evidence="5">The sequence shown here is derived from an EMBL/GenBank/DDBJ whole genome shotgun (WGS) entry which is preliminary data.</text>
</comment>
<dbReference type="Proteomes" id="UP001059480">
    <property type="component" value="Unassembled WGS sequence"/>
</dbReference>
<dbReference type="Pfam" id="PF00929">
    <property type="entry name" value="RNase_T"/>
    <property type="match status" value="1"/>
</dbReference>
<dbReference type="InterPro" id="IPR006054">
    <property type="entry name" value="DnaQ"/>
</dbReference>
<sequence length="600" mass="68638">MGLFDFLKKRQKKINKQVDYMQPSSPFRAGKAYSEKIKVDILNVDGIRRKYIAFDVETTGLNPSLDRIIEVGAVLFEEGIQTKSFSTRVNPKVRISPSASAINNITNDMIKSAPNEQEVYSQLVKFLGDALDGETIMCAHNASFDFSFLNNTFSRLGYDAKIKYVDTLSLSRKYIKGIVNYKQETLEKYFGLKNAAAHSAKSDAEICGKILNSVLDIMEESWQEQKKKIEKMVPDKHELEVCAFIQNIIMRKGGEVRWIRYRKNSNNYVDVTCLYTFLKFKFAKKGSYIIVRNEAANEINLPVEPCTVSEGGTTNVRIYFTCPFDLEPLSNYIYAAYSDSYNSMKEYISLSDYFRNEAEQSMNILKAISNSDMEDLLLDAKNKEYDYTGISLNIEQVISREDVVIDGHHNRVPLNKIRNIGDWEKGFDLGYPYWERGEAARKSGKIDEAIFLFDKARYNGYDAPVLYDSYAKAYRKNKDYDNEILILEEGILRKTNHDIGTLEARRNKAIKLLFAKQEANKMAKEKADLRMPNKKESDTIVFGKKRGRQILQMTDDGTIIKEFETIASAVREVGVNSKSIRDAANGVQKHAGGYCWKFKD</sequence>
<dbReference type="SUPFAM" id="SSF48452">
    <property type="entry name" value="TPR-like"/>
    <property type="match status" value="1"/>
</dbReference>
<dbReference type="InterPro" id="IPR036388">
    <property type="entry name" value="WH-like_DNA-bd_sf"/>
</dbReference>
<dbReference type="InterPro" id="IPR003647">
    <property type="entry name" value="Intron_nuc_1_rpt"/>
</dbReference>
<gene>
    <name evidence="5" type="ORF">NPA36_08500</name>
</gene>